<accession>A0A1Y1X4V9</accession>
<feature type="compositionally biased region" description="Basic and acidic residues" evidence="2">
    <location>
        <begin position="508"/>
        <end position="521"/>
    </location>
</feature>
<dbReference type="EMBL" id="MCFE01000726">
    <property type="protein sequence ID" value="ORX80849.1"/>
    <property type="molecule type" value="Genomic_DNA"/>
</dbReference>
<feature type="coiled-coil region" evidence="1">
    <location>
        <begin position="360"/>
        <end position="437"/>
    </location>
</feature>
<evidence type="ECO:0000259" key="3">
    <source>
        <dbReference type="Pfam" id="PF15456"/>
    </source>
</evidence>
<feature type="domain" description="Up-regulated during septation protein 1" evidence="3">
    <location>
        <begin position="196"/>
        <end position="303"/>
    </location>
</feature>
<dbReference type="STRING" id="1314790.A0A1Y1X4V9"/>
<feature type="coiled-coil region" evidence="1">
    <location>
        <begin position="252"/>
        <end position="279"/>
    </location>
</feature>
<organism evidence="4 5">
    <name type="scientific">Basidiobolus meristosporus CBS 931.73</name>
    <dbReference type="NCBI Taxonomy" id="1314790"/>
    <lineage>
        <taxon>Eukaryota</taxon>
        <taxon>Fungi</taxon>
        <taxon>Fungi incertae sedis</taxon>
        <taxon>Zoopagomycota</taxon>
        <taxon>Entomophthoromycotina</taxon>
        <taxon>Basidiobolomycetes</taxon>
        <taxon>Basidiobolales</taxon>
        <taxon>Basidiobolaceae</taxon>
        <taxon>Basidiobolus</taxon>
    </lineage>
</organism>
<feature type="compositionally biased region" description="Basic and acidic residues" evidence="2">
    <location>
        <begin position="22"/>
        <end position="33"/>
    </location>
</feature>
<dbReference type="InterPro" id="IPR029191">
    <property type="entry name" value="Uds1"/>
</dbReference>
<comment type="caution">
    <text evidence="4">The sequence shown here is derived from an EMBL/GenBank/DDBJ whole genome shotgun (WGS) entry which is preliminary data.</text>
</comment>
<feature type="compositionally biased region" description="Acidic residues" evidence="2">
    <location>
        <begin position="540"/>
        <end position="552"/>
    </location>
</feature>
<evidence type="ECO:0000313" key="5">
    <source>
        <dbReference type="Proteomes" id="UP000193498"/>
    </source>
</evidence>
<dbReference type="AlphaFoldDB" id="A0A1Y1X4V9"/>
<protein>
    <recommendedName>
        <fullName evidence="3">Up-regulated during septation protein 1 domain-containing protein</fullName>
    </recommendedName>
</protein>
<keyword evidence="5" id="KW-1185">Reference proteome</keyword>
<dbReference type="Gene3D" id="1.10.287.160">
    <property type="entry name" value="HR1 repeat"/>
    <property type="match status" value="1"/>
</dbReference>
<reference evidence="4 5" key="1">
    <citation type="submission" date="2016-07" db="EMBL/GenBank/DDBJ databases">
        <title>Pervasive Adenine N6-methylation of Active Genes in Fungi.</title>
        <authorList>
            <consortium name="DOE Joint Genome Institute"/>
            <person name="Mondo S.J."/>
            <person name="Dannebaum R.O."/>
            <person name="Kuo R.C."/>
            <person name="Labutti K."/>
            <person name="Haridas S."/>
            <person name="Kuo A."/>
            <person name="Salamov A."/>
            <person name="Ahrendt S.R."/>
            <person name="Lipzen A."/>
            <person name="Sullivan W."/>
            <person name="Andreopoulos W.B."/>
            <person name="Clum A."/>
            <person name="Lindquist E."/>
            <person name="Daum C."/>
            <person name="Ramamoorthy G.K."/>
            <person name="Gryganskyi A."/>
            <person name="Culley D."/>
            <person name="Magnuson J.K."/>
            <person name="James T.Y."/>
            <person name="O'Malley M.A."/>
            <person name="Stajich J.E."/>
            <person name="Spatafora J.W."/>
            <person name="Visel A."/>
            <person name="Grigoriev I.V."/>
        </authorList>
    </citation>
    <scope>NUCLEOTIDE SEQUENCE [LARGE SCALE GENOMIC DNA]</scope>
    <source>
        <strain evidence="4 5">CBS 931.73</strain>
    </source>
</reference>
<evidence type="ECO:0000256" key="1">
    <source>
        <dbReference type="SAM" id="Coils"/>
    </source>
</evidence>
<dbReference type="SUPFAM" id="SSF46585">
    <property type="entry name" value="HR1 repeat"/>
    <property type="match status" value="1"/>
</dbReference>
<gene>
    <name evidence="4" type="ORF">K493DRAFT_320805</name>
</gene>
<dbReference type="InterPro" id="IPR036274">
    <property type="entry name" value="HR1_rpt_sf"/>
</dbReference>
<feature type="compositionally biased region" description="Polar residues" evidence="2">
    <location>
        <begin position="1"/>
        <end position="19"/>
    </location>
</feature>
<dbReference type="Pfam" id="PF15456">
    <property type="entry name" value="Uds1"/>
    <property type="match status" value="1"/>
</dbReference>
<dbReference type="OrthoDB" id="5569911at2759"/>
<evidence type="ECO:0000256" key="2">
    <source>
        <dbReference type="SAM" id="MobiDB-lite"/>
    </source>
</evidence>
<feature type="compositionally biased region" description="Low complexity" evidence="2">
    <location>
        <begin position="40"/>
        <end position="52"/>
    </location>
</feature>
<dbReference type="InParanoid" id="A0A1Y1X4V9"/>
<proteinExistence type="predicted"/>
<dbReference type="Proteomes" id="UP000193498">
    <property type="component" value="Unassembled WGS sequence"/>
</dbReference>
<feature type="region of interest" description="Disordered" evidence="2">
    <location>
        <begin position="1"/>
        <end position="52"/>
    </location>
</feature>
<sequence length="566" mass="63936">MFVHKNSQSQVATTSSALTRSEYVKPRQNESKDSPPVSIGEGSSEQGGSFNSEEVSFTSYSSFTVKPKSIKPMDLRSLQSYSVLTTPEKKRFSNLNVSTLVSPVTSLFNLERKVEGSKHSEVDTIRGPRYDAIGVHHGMPAKTEPELASRKSTSLPRPSLDALLESFHEQGYDYAGAHEQSSEVREEEEDDTQMELLASALSAAEGFHILGLNEFKLLSQDYLEHTISMETLKTKLEQELKFREGATSMVTVQTDKKMLEQAQEELASSERKVNQFSSELWRVSQSANLLERRCMQHVAGVLASSIRQGTARRIVQPSSSKQTPEVSLDGLSMMSTQLNEMSNQLSSFVKSQTTMKLSQQTEAEIENAKLRESLKQASLERDQYKKELEDLKLKNRQYQVSNQDLPALGEEEKDQMIHRLRQTVDECLHDISQLSDEKAEILTNLKYLYHRLPDVSLSRESSVSSKLSSNSEFDGKKFTDRIDKLVQENHRLMDRVVKLQHKSQFAKVDRRGALSPKDRPHGFYSNKSSSNPRIWLEQSSSDEEDSLYDQEESITSLGASLQNQTL</sequence>
<dbReference type="GO" id="GO:0007165">
    <property type="term" value="P:signal transduction"/>
    <property type="evidence" value="ECO:0007669"/>
    <property type="project" value="InterPro"/>
</dbReference>
<evidence type="ECO:0000313" key="4">
    <source>
        <dbReference type="EMBL" id="ORX80849.1"/>
    </source>
</evidence>
<name>A0A1Y1X4V9_9FUNG</name>
<keyword evidence="1" id="KW-0175">Coiled coil</keyword>
<feature type="region of interest" description="Disordered" evidence="2">
    <location>
        <begin position="508"/>
        <end position="553"/>
    </location>
</feature>